<evidence type="ECO:0000256" key="7">
    <source>
        <dbReference type="SAM" id="Phobius"/>
    </source>
</evidence>
<dbReference type="PANTHER" id="PTHR43539:SF42">
    <property type="entry name" value="OS01G0273800 PROTEIN"/>
    <property type="match status" value="1"/>
</dbReference>
<dbReference type="EnsemblPlants" id="MELO3C032073.2.1">
    <property type="protein sequence ID" value="MELO3C032073.2.1"/>
    <property type="gene ID" value="MELO3C032073.2"/>
</dbReference>
<evidence type="ECO:0000256" key="5">
    <source>
        <dbReference type="ARBA" id="ARBA00022857"/>
    </source>
</evidence>
<evidence type="ECO:0000256" key="6">
    <source>
        <dbReference type="ARBA" id="ARBA00023002"/>
    </source>
</evidence>
<keyword evidence="6" id="KW-0560">Oxidoreductase</keyword>
<proteinExistence type="inferred from homology"/>
<comment type="cofactor">
    <cofactor evidence="1">
        <name>FAD</name>
        <dbReference type="ChEBI" id="CHEBI:57692"/>
    </cofactor>
</comment>
<keyword evidence="4" id="KW-0274">FAD</keyword>
<dbReference type="GO" id="GO:0050660">
    <property type="term" value="F:flavin adenine dinucleotide binding"/>
    <property type="evidence" value="ECO:0007669"/>
    <property type="project" value="TreeGrafter"/>
</dbReference>
<dbReference type="Gramene" id="MELO3C032073.2.1">
    <property type="protein sequence ID" value="MELO3C032073.2.1"/>
    <property type="gene ID" value="MELO3C032073.2"/>
</dbReference>
<dbReference type="InterPro" id="IPR050982">
    <property type="entry name" value="Auxin_biosynth/cation_transpt"/>
</dbReference>
<evidence type="ECO:0000256" key="1">
    <source>
        <dbReference type="ARBA" id="ARBA00001974"/>
    </source>
</evidence>
<keyword evidence="7" id="KW-0472">Membrane</keyword>
<organism evidence="8">
    <name type="scientific">Cucumis melo</name>
    <name type="common">Muskmelon</name>
    <dbReference type="NCBI Taxonomy" id="3656"/>
    <lineage>
        <taxon>Eukaryota</taxon>
        <taxon>Viridiplantae</taxon>
        <taxon>Streptophyta</taxon>
        <taxon>Embryophyta</taxon>
        <taxon>Tracheophyta</taxon>
        <taxon>Spermatophyta</taxon>
        <taxon>Magnoliopsida</taxon>
        <taxon>eudicotyledons</taxon>
        <taxon>Gunneridae</taxon>
        <taxon>Pentapetalae</taxon>
        <taxon>rosids</taxon>
        <taxon>fabids</taxon>
        <taxon>Cucurbitales</taxon>
        <taxon>Cucurbitaceae</taxon>
        <taxon>Benincaseae</taxon>
        <taxon>Cucumis</taxon>
    </lineage>
</organism>
<feature type="transmembrane region" description="Helical" evidence="7">
    <location>
        <begin position="84"/>
        <end position="103"/>
    </location>
</feature>
<accession>A0A9I9ECY1</accession>
<keyword evidence="7" id="KW-1133">Transmembrane helix</keyword>
<evidence type="ECO:0000313" key="8">
    <source>
        <dbReference type="EnsemblPlants" id="MELO3C032073.2.1"/>
    </source>
</evidence>
<dbReference type="PANTHER" id="PTHR43539">
    <property type="entry name" value="FLAVIN-BINDING MONOOXYGENASE-LIKE PROTEIN (AFU_ORTHOLOGUE AFUA_4G09220)"/>
    <property type="match status" value="1"/>
</dbReference>
<reference evidence="8" key="1">
    <citation type="submission" date="2023-03" db="UniProtKB">
        <authorList>
            <consortium name="EnsemblPlants"/>
        </authorList>
    </citation>
    <scope>IDENTIFICATION</scope>
</reference>
<keyword evidence="5" id="KW-0521">NADP</keyword>
<evidence type="ECO:0000256" key="4">
    <source>
        <dbReference type="ARBA" id="ARBA00022827"/>
    </source>
</evidence>
<evidence type="ECO:0000256" key="2">
    <source>
        <dbReference type="ARBA" id="ARBA00009183"/>
    </source>
</evidence>
<comment type="similarity">
    <text evidence="2">Belongs to the FMO family.</text>
</comment>
<dbReference type="GO" id="GO:0004497">
    <property type="term" value="F:monooxygenase activity"/>
    <property type="evidence" value="ECO:0007669"/>
    <property type="project" value="TreeGrafter"/>
</dbReference>
<keyword evidence="7" id="KW-0812">Transmembrane</keyword>
<name>A0A9I9ECY1_CUCME</name>
<protein>
    <submittedName>
        <fullName evidence="8">Uncharacterized protein</fullName>
    </submittedName>
</protein>
<evidence type="ECO:0000256" key="3">
    <source>
        <dbReference type="ARBA" id="ARBA00022630"/>
    </source>
</evidence>
<sequence>MQGDEYLLNDDGLAKPSYPNHWKGKNGLYCVGLSRRGLYGANLDAQNVAKDISTQIYKDVIDMVDSKVQSKLILMALQLSYKPLTLNQLLYFITIKILVYANVEKRGQILKKM</sequence>
<dbReference type="AlphaFoldDB" id="A0A9I9ECY1"/>
<keyword evidence="3" id="KW-0285">Flavoprotein</keyword>